<evidence type="ECO:0000313" key="3">
    <source>
        <dbReference type="Proteomes" id="UP000094526"/>
    </source>
</evidence>
<dbReference type="AlphaFoldDB" id="A0A1C1CHN2"/>
<feature type="compositionally biased region" description="Low complexity" evidence="1">
    <location>
        <begin position="8"/>
        <end position="25"/>
    </location>
</feature>
<dbReference type="VEuPathDB" id="FungiDB:G647_08109"/>
<reference evidence="3" key="1">
    <citation type="submission" date="2015-07" db="EMBL/GenBank/DDBJ databases">
        <authorList>
            <person name="Teixeira M.M."/>
            <person name="Souza R.C."/>
            <person name="Almeida L.G."/>
            <person name="Vicente V.A."/>
            <person name="de Hoog S."/>
            <person name="Bocca A.L."/>
            <person name="de Almeida S.R."/>
            <person name="Vasconcelos A.T."/>
            <person name="Felipe M.S."/>
        </authorList>
    </citation>
    <scope>NUCLEOTIDE SEQUENCE [LARGE SCALE GENOMIC DNA]</scope>
    <source>
        <strain evidence="3">KSF</strain>
    </source>
</reference>
<comment type="caution">
    <text evidence="2">The sequence shown here is derived from an EMBL/GenBank/DDBJ whole genome shotgun (WGS) entry which is preliminary data.</text>
</comment>
<dbReference type="EMBL" id="LGRB01000012">
    <property type="protein sequence ID" value="OCT47941.1"/>
    <property type="molecule type" value="Genomic_DNA"/>
</dbReference>
<sequence>MPSTNEKSTIAAETASIRSTSTTSSLKALLPRKASKGSKAAKDTKDTKDVSKGKPLTVSVRETPEERATRREAVAGYMSMMRY</sequence>
<evidence type="ECO:0000313" key="2">
    <source>
        <dbReference type="EMBL" id="OCT47941.1"/>
    </source>
</evidence>
<keyword evidence="3" id="KW-1185">Reference proteome</keyword>
<evidence type="ECO:0000256" key="1">
    <source>
        <dbReference type="SAM" id="MobiDB-lite"/>
    </source>
</evidence>
<dbReference type="VEuPathDB" id="FungiDB:CLCR_04471"/>
<feature type="region of interest" description="Disordered" evidence="1">
    <location>
        <begin position="1"/>
        <end position="68"/>
    </location>
</feature>
<organism evidence="2 3">
    <name type="scientific">Cladophialophora carrionii</name>
    <dbReference type="NCBI Taxonomy" id="86049"/>
    <lineage>
        <taxon>Eukaryota</taxon>
        <taxon>Fungi</taxon>
        <taxon>Dikarya</taxon>
        <taxon>Ascomycota</taxon>
        <taxon>Pezizomycotina</taxon>
        <taxon>Eurotiomycetes</taxon>
        <taxon>Chaetothyriomycetidae</taxon>
        <taxon>Chaetothyriales</taxon>
        <taxon>Herpotrichiellaceae</taxon>
        <taxon>Cladophialophora</taxon>
    </lineage>
</organism>
<proteinExistence type="predicted"/>
<accession>A0A1C1CHN2</accession>
<protein>
    <submittedName>
        <fullName evidence="2">Uncharacterized protein</fullName>
    </submittedName>
</protein>
<feature type="compositionally biased region" description="Basic and acidic residues" evidence="1">
    <location>
        <begin position="40"/>
        <end position="52"/>
    </location>
</feature>
<name>A0A1C1CHN2_9EURO</name>
<gene>
    <name evidence="2" type="ORF">CLCR_04471</name>
</gene>
<dbReference type="Proteomes" id="UP000094526">
    <property type="component" value="Unassembled WGS sequence"/>
</dbReference>